<evidence type="ECO:0000256" key="2">
    <source>
        <dbReference type="ARBA" id="ARBA00022825"/>
    </source>
</evidence>
<dbReference type="EMBL" id="CP162599">
    <property type="protein sequence ID" value="XDK32515.1"/>
    <property type="molecule type" value="Genomic_DNA"/>
</dbReference>
<evidence type="ECO:0000313" key="4">
    <source>
        <dbReference type="EMBL" id="XDK32515.1"/>
    </source>
</evidence>
<dbReference type="GO" id="GO:0006508">
    <property type="term" value="P:proteolysis"/>
    <property type="evidence" value="ECO:0007669"/>
    <property type="project" value="InterPro"/>
</dbReference>
<protein>
    <submittedName>
        <fullName evidence="4">Prolyl oligopeptidase family serine peptidase</fullName>
    </submittedName>
</protein>
<dbReference type="RefSeq" id="WP_368653203.1">
    <property type="nucleotide sequence ID" value="NZ_CP162599.1"/>
</dbReference>
<proteinExistence type="predicted"/>
<keyword evidence="1" id="KW-0378">Hydrolase</keyword>
<dbReference type="SUPFAM" id="SSF82171">
    <property type="entry name" value="DPP6 N-terminal domain-like"/>
    <property type="match status" value="1"/>
</dbReference>
<accession>A0AB39HPT6</accession>
<reference evidence="4" key="1">
    <citation type="submission" date="2024-07" db="EMBL/GenBank/DDBJ databases">
        <title>Halotolerant mesophilic bacterium Ornithinibacillus sp. 4-3, sp. nov., isolated from soil.</title>
        <authorList>
            <person name="Sidarenka A.V."/>
            <person name="Guliayeva D.E."/>
            <person name="Leanovich S.I."/>
            <person name="Hileuskaya K.S."/>
            <person name="Akhremchuk A.E."/>
            <person name="Sikolenko M.A."/>
            <person name="Valentovich L.N."/>
        </authorList>
    </citation>
    <scope>NUCLEOTIDE SEQUENCE</scope>
    <source>
        <strain evidence="4">4-3</strain>
    </source>
</reference>
<dbReference type="InterPro" id="IPR011042">
    <property type="entry name" value="6-blade_b-propeller_TolB-like"/>
</dbReference>
<dbReference type="PANTHER" id="PTHR42776">
    <property type="entry name" value="SERINE PEPTIDASE S9 FAMILY MEMBER"/>
    <property type="match status" value="1"/>
</dbReference>
<dbReference type="GO" id="GO:0004252">
    <property type="term" value="F:serine-type endopeptidase activity"/>
    <property type="evidence" value="ECO:0007669"/>
    <property type="project" value="TreeGrafter"/>
</dbReference>
<keyword evidence="2" id="KW-0720">Serine protease</keyword>
<dbReference type="Pfam" id="PF07676">
    <property type="entry name" value="PD40"/>
    <property type="match status" value="2"/>
</dbReference>
<dbReference type="InterPro" id="IPR029058">
    <property type="entry name" value="AB_hydrolase_fold"/>
</dbReference>
<name>A0AB39HPT6_9BACI</name>
<dbReference type="SUPFAM" id="SSF53474">
    <property type="entry name" value="alpha/beta-Hydrolases"/>
    <property type="match status" value="1"/>
</dbReference>
<keyword evidence="2" id="KW-0645">Protease</keyword>
<gene>
    <name evidence="4" type="ORF">AB4Y30_16140</name>
</gene>
<evidence type="ECO:0000259" key="3">
    <source>
        <dbReference type="Pfam" id="PF00326"/>
    </source>
</evidence>
<dbReference type="AlphaFoldDB" id="A0AB39HPT6"/>
<feature type="domain" description="Peptidase S9 prolyl oligopeptidase catalytic" evidence="3">
    <location>
        <begin position="467"/>
        <end position="674"/>
    </location>
</feature>
<dbReference type="Pfam" id="PF00326">
    <property type="entry name" value="Peptidase_S9"/>
    <property type="match status" value="1"/>
</dbReference>
<dbReference type="PANTHER" id="PTHR42776:SF27">
    <property type="entry name" value="DIPEPTIDYL PEPTIDASE FAMILY MEMBER 6"/>
    <property type="match status" value="1"/>
</dbReference>
<organism evidence="4">
    <name type="scientific">Ornithinibacillus sp. 4-3</name>
    <dbReference type="NCBI Taxonomy" id="3231488"/>
    <lineage>
        <taxon>Bacteria</taxon>
        <taxon>Bacillati</taxon>
        <taxon>Bacillota</taxon>
        <taxon>Bacilli</taxon>
        <taxon>Bacillales</taxon>
        <taxon>Bacillaceae</taxon>
        <taxon>Ornithinibacillus</taxon>
    </lineage>
</organism>
<dbReference type="Gene3D" id="3.40.50.1820">
    <property type="entry name" value="alpha/beta hydrolase"/>
    <property type="match status" value="1"/>
</dbReference>
<dbReference type="InterPro" id="IPR001375">
    <property type="entry name" value="Peptidase_S9_cat"/>
</dbReference>
<evidence type="ECO:0000256" key="1">
    <source>
        <dbReference type="ARBA" id="ARBA00022801"/>
    </source>
</evidence>
<dbReference type="Gene3D" id="2.120.10.30">
    <property type="entry name" value="TolB, C-terminal domain"/>
    <property type="match status" value="2"/>
</dbReference>
<dbReference type="InterPro" id="IPR011659">
    <property type="entry name" value="WD40"/>
</dbReference>
<sequence length="677" mass="75646">MRTVTQKDLFRFQWPDNPKLSPNGEKVVYEVTYPREKENDNKAELWLADVNGDNKQVIAAEGTWNVNPVWSPDGKEIAFISNQKEGTQVWVYSCEDGTSRQLTHFHFNPSSLTYGAGGKTLYALLPIQEEVRLWNDATSADELTKNPSHRTYDTLYYKFDGVGFNNGTKKQIITVDVESADYKVVTDGSVNIEEYTVSPDEKSIVFTTIDFEDDNPLFNGSLYKVATTGGKAERIFDAAKTASPSYSPDGKTIAFIVGKEHQELYVIPAEGGEAVNLADGHPGTLADMLYTDSRHHKAGWKPAWCAESKHIYVLSGHQGTNEIVRYTVDKTEEAITVIGGGRVVGSFDYDGKDKIVFSYLAPSTIGRISYVQIDKAQGIVRKQRAFTEDLVENLDYFPTGETYVDDRNAEFMSEIEVVEPETYTYESATGWKIHGFMIKPANFEEGKKYPVVLDIHGGPHSTHGFTYFHQMQLYSAAGYAVIYVNPRGSSGYGAEFTKAVIGNYGTTDMEDIINGVDAAIAKYDFLDETRVAVTGLSYGGYMTNWIVTHTDRFQVAISEGGICNWVSMNGTSDIAPGFVEVEFAGKTSMDELWDASPLKYVDKVNTPILIVHSEDDLRVPMEQGEQFYSFIKRQNKDARFVRIPESSHVVLQNGIPDKKLARLSAMVDWLQAYLPTK</sequence>